<accession>A0A2T5HAH4</accession>
<keyword evidence="1" id="KW-0472">Membrane</keyword>
<keyword evidence="1" id="KW-0812">Transmembrane</keyword>
<reference evidence="2 3" key="1">
    <citation type="submission" date="2018-04" db="EMBL/GenBank/DDBJ databases">
        <title>Genomic Encyclopedia of Archaeal and Bacterial Type Strains, Phase II (KMG-II): from individual species to whole genera.</title>
        <authorList>
            <person name="Goeker M."/>
        </authorList>
    </citation>
    <scope>NUCLEOTIDE SEQUENCE [LARGE SCALE GENOMIC DNA]</scope>
    <source>
        <strain evidence="2 3">DSM 100434</strain>
    </source>
</reference>
<dbReference type="RefSeq" id="WP_107817516.1">
    <property type="nucleotide sequence ID" value="NZ_QAOH01000014.1"/>
</dbReference>
<dbReference type="EMBL" id="QAOH01000014">
    <property type="protein sequence ID" value="PTQ68573.1"/>
    <property type="molecule type" value="Genomic_DNA"/>
</dbReference>
<feature type="transmembrane region" description="Helical" evidence="1">
    <location>
        <begin position="57"/>
        <end position="77"/>
    </location>
</feature>
<dbReference type="AlphaFoldDB" id="A0A2T5HAH4"/>
<comment type="caution">
    <text evidence="2">The sequence shown here is derived from an EMBL/GenBank/DDBJ whole genome shotgun (WGS) entry which is preliminary data.</text>
</comment>
<keyword evidence="3" id="KW-1185">Reference proteome</keyword>
<feature type="transmembrane region" description="Helical" evidence="1">
    <location>
        <begin position="12"/>
        <end position="37"/>
    </location>
</feature>
<proteinExistence type="predicted"/>
<protein>
    <submittedName>
        <fullName evidence="2">Uncharacterized protein DUF2798</fullName>
    </submittedName>
</protein>
<gene>
    <name evidence="2" type="ORF">C8N42_11449</name>
</gene>
<keyword evidence="1" id="KW-1133">Transmembrane helix</keyword>
<evidence type="ECO:0000256" key="1">
    <source>
        <dbReference type="SAM" id="Phobius"/>
    </source>
</evidence>
<sequence>MLDDRKRKKDKITILLAQAFISCIMAFLMTLIVSELIPGFQEGFTPGWPREWLTRYITAWPIAFVLSLGVGPIAFFLSHAVMGRLMPE</sequence>
<dbReference type="Proteomes" id="UP000244077">
    <property type="component" value="Unassembled WGS sequence"/>
</dbReference>
<dbReference type="Pfam" id="PF11391">
    <property type="entry name" value="DUF2798"/>
    <property type="match status" value="1"/>
</dbReference>
<evidence type="ECO:0000313" key="2">
    <source>
        <dbReference type="EMBL" id="PTQ68573.1"/>
    </source>
</evidence>
<dbReference type="InterPro" id="IPR021529">
    <property type="entry name" value="DUF2798"/>
</dbReference>
<organism evidence="2 3">
    <name type="scientific">Celeribacter persicus</name>
    <dbReference type="NCBI Taxonomy" id="1651082"/>
    <lineage>
        <taxon>Bacteria</taxon>
        <taxon>Pseudomonadati</taxon>
        <taxon>Pseudomonadota</taxon>
        <taxon>Alphaproteobacteria</taxon>
        <taxon>Rhodobacterales</taxon>
        <taxon>Roseobacteraceae</taxon>
        <taxon>Celeribacter</taxon>
    </lineage>
</organism>
<name>A0A2T5HAH4_9RHOB</name>
<dbReference type="PROSITE" id="PS51257">
    <property type="entry name" value="PROKAR_LIPOPROTEIN"/>
    <property type="match status" value="1"/>
</dbReference>
<evidence type="ECO:0000313" key="3">
    <source>
        <dbReference type="Proteomes" id="UP000244077"/>
    </source>
</evidence>
<dbReference type="OrthoDB" id="7159403at2"/>